<dbReference type="AlphaFoldDB" id="A0A1G9VGF9"/>
<dbReference type="Pfam" id="PF02056">
    <property type="entry name" value="Glyco_hydro_4"/>
    <property type="match status" value="1"/>
</dbReference>
<keyword evidence="11" id="KW-0533">Nickel</keyword>
<evidence type="ECO:0000313" key="16">
    <source>
        <dbReference type="Proteomes" id="UP000187651"/>
    </source>
</evidence>
<evidence type="ECO:0000256" key="3">
    <source>
        <dbReference type="ARBA" id="ARBA00011881"/>
    </source>
</evidence>
<keyword evidence="11" id="KW-0170">Cobalt</keyword>
<keyword evidence="8" id="KW-0119">Carbohydrate metabolism</keyword>
<dbReference type="GO" id="GO:0046872">
    <property type="term" value="F:metal ion binding"/>
    <property type="evidence" value="ECO:0007669"/>
    <property type="project" value="UniProtKB-KW"/>
</dbReference>
<feature type="domain" description="Glycosyl hydrolase family 4 C-terminal" evidence="14">
    <location>
        <begin position="204"/>
        <end position="425"/>
    </location>
</feature>
<dbReference type="InterPro" id="IPR053715">
    <property type="entry name" value="GH4_Enzyme_sf"/>
</dbReference>
<feature type="site" description="Increases basicity of active site Tyr" evidence="12">
    <location>
        <position position="112"/>
    </location>
</feature>
<evidence type="ECO:0000256" key="12">
    <source>
        <dbReference type="PIRSR" id="PIRSR601088-4"/>
    </source>
</evidence>
<evidence type="ECO:0000256" key="11">
    <source>
        <dbReference type="PIRSR" id="PIRSR601088-3"/>
    </source>
</evidence>
<comment type="cofactor">
    <cofactor evidence="13">
        <name>NAD(+)</name>
        <dbReference type="ChEBI" id="CHEBI:57540"/>
    </cofactor>
    <text evidence="13">Binds 1 NAD(+) per subunit.</text>
</comment>
<comment type="similarity">
    <text evidence="2 13">Belongs to the glycosyl hydrolase 4 family.</text>
</comment>
<dbReference type="Gene3D" id="3.90.1820.10">
    <property type="entry name" value="AglA-like glucosidase"/>
    <property type="match status" value="1"/>
</dbReference>
<dbReference type="InterPro" id="IPR015955">
    <property type="entry name" value="Lactate_DH/Glyco_Ohase_4_C"/>
</dbReference>
<evidence type="ECO:0000256" key="8">
    <source>
        <dbReference type="ARBA" id="ARBA00023277"/>
    </source>
</evidence>
<dbReference type="Proteomes" id="UP000187651">
    <property type="component" value="Unassembled WGS sequence"/>
</dbReference>
<reference evidence="16" key="1">
    <citation type="submission" date="2016-10" db="EMBL/GenBank/DDBJ databases">
        <authorList>
            <person name="Varghese N."/>
            <person name="Submissions S."/>
        </authorList>
    </citation>
    <scope>NUCLEOTIDE SEQUENCE [LARGE SCALE GENOMIC DNA]</scope>
    <source>
        <strain evidence="16">M83</strain>
    </source>
</reference>
<dbReference type="PRINTS" id="PR00732">
    <property type="entry name" value="GLHYDRLASE4"/>
</dbReference>
<keyword evidence="16" id="KW-1185">Reference proteome</keyword>
<dbReference type="Pfam" id="PF11975">
    <property type="entry name" value="Glyco_hydro_4C"/>
    <property type="match status" value="1"/>
</dbReference>
<dbReference type="OrthoDB" id="9808275at2"/>
<proteinExistence type="inferred from homology"/>
<evidence type="ECO:0000256" key="1">
    <source>
        <dbReference type="ARBA" id="ARBA00001936"/>
    </source>
</evidence>
<comment type="cofactor">
    <cofactor evidence="1">
        <name>Mn(2+)</name>
        <dbReference type="ChEBI" id="CHEBI:29035"/>
    </cofactor>
</comment>
<sequence length="464" mass="53051">MKNVKIAYIGGGSKLWARVFMYDLALVKDFTGEIGLYDIDLEAAKRNKEIGARINESKDCINKWDYKIYDNLKDCLKAADFVVISILPGTFNEMRSDVHLPEKYGIYQSVGDTAGPGGVLRAMRTVPIYEGFAKAIKEICPKAWVINFTNPMTICTKTLYDVFPEIKAFGCCHEVFHTQDFLCDVLKEAKGIRPNRDEIYTEVSGINHFTWISSAKYKDIEIMDYLDDFINKHFEEGHYEHGDANQYKTDPFAYANKVKMDLYKRYRTLGAAGDRHLVEFVNNNWYLKNPEWVNDWKFALTSIDFRINQANEKIEESIKIAKGEHPIEVKKSSEEAVDIMSAILGYGKKISNVNLINEGQMPQLKLGAVVETNAIFTHDSVRPIMAKPLNNSVISLVERASENVETLYEGIKNRDFKTIFASFMNQGLCSNLDLASGKDLFKEMCLNTSKYLEEYYNLEELKLL</sequence>
<keyword evidence="9 13" id="KW-0326">Glycosidase</keyword>
<dbReference type="SUPFAM" id="SSF56327">
    <property type="entry name" value="LDH C-terminal domain-like"/>
    <property type="match status" value="1"/>
</dbReference>
<feature type="binding site" evidence="10">
    <location>
        <position position="150"/>
    </location>
    <ligand>
        <name>substrate</name>
    </ligand>
</feature>
<name>A0A1G9VGF9_9FIRM</name>
<evidence type="ECO:0000256" key="13">
    <source>
        <dbReference type="RuleBase" id="RU361152"/>
    </source>
</evidence>
<gene>
    <name evidence="15" type="ORF">SAMN05216544_0952</name>
</gene>
<dbReference type="PANTHER" id="PTHR32092">
    <property type="entry name" value="6-PHOSPHO-BETA-GLUCOSIDASE-RELATED"/>
    <property type="match status" value="1"/>
</dbReference>
<dbReference type="PANTHER" id="PTHR32092:SF2">
    <property type="entry name" value="ALPHA-GALACTURONIDASE"/>
    <property type="match status" value="1"/>
</dbReference>
<accession>A0A1G9VGF9</accession>
<dbReference type="GO" id="GO:0004553">
    <property type="term" value="F:hydrolase activity, hydrolyzing O-glycosyl compounds"/>
    <property type="evidence" value="ECO:0007669"/>
    <property type="project" value="InterPro"/>
</dbReference>
<keyword evidence="6 13" id="KW-0520">NAD</keyword>
<comment type="subunit">
    <text evidence="3">Homotetramer.</text>
</comment>
<feature type="binding site" evidence="11">
    <location>
        <position position="172"/>
    </location>
    <ligand>
        <name>Mn(2+)</name>
        <dbReference type="ChEBI" id="CHEBI:29035"/>
    </ligand>
</feature>
<dbReference type="InterPro" id="IPR036291">
    <property type="entry name" value="NAD(P)-bd_dom_sf"/>
</dbReference>
<dbReference type="SUPFAM" id="SSF51735">
    <property type="entry name" value="NAD(P)-binding Rossmann-fold domains"/>
    <property type="match status" value="1"/>
</dbReference>
<keyword evidence="11" id="KW-0408">Iron</keyword>
<keyword evidence="5 13" id="KW-0378">Hydrolase</keyword>
<evidence type="ECO:0000256" key="4">
    <source>
        <dbReference type="ARBA" id="ARBA00022723"/>
    </source>
</evidence>
<protein>
    <submittedName>
        <fullName evidence="15">Alpha-galactosidase</fullName>
    </submittedName>
</protein>
<dbReference type="EMBL" id="FNHZ01000002">
    <property type="protein sequence ID" value="SDM71219.1"/>
    <property type="molecule type" value="Genomic_DNA"/>
</dbReference>
<dbReference type="RefSeq" id="WP_074521171.1">
    <property type="nucleotide sequence ID" value="NZ_FNHZ01000002.1"/>
</dbReference>
<organism evidence="15 16">
    <name type="scientific">Lachnospira pectinoschiza</name>
    <dbReference type="NCBI Taxonomy" id="28052"/>
    <lineage>
        <taxon>Bacteria</taxon>
        <taxon>Bacillati</taxon>
        <taxon>Bacillota</taxon>
        <taxon>Clostridia</taxon>
        <taxon>Lachnospirales</taxon>
        <taxon>Lachnospiraceae</taxon>
        <taxon>Lachnospira</taxon>
    </lineage>
</organism>
<evidence type="ECO:0000256" key="10">
    <source>
        <dbReference type="PIRSR" id="PIRSR601088-2"/>
    </source>
</evidence>
<keyword evidence="7 11" id="KW-0464">Manganese</keyword>
<evidence type="ECO:0000259" key="14">
    <source>
        <dbReference type="Pfam" id="PF11975"/>
    </source>
</evidence>
<evidence type="ECO:0000313" key="15">
    <source>
        <dbReference type="EMBL" id="SDM71219.1"/>
    </source>
</evidence>
<dbReference type="InterPro" id="IPR001088">
    <property type="entry name" value="Glyco_hydro_4"/>
</dbReference>
<dbReference type="GO" id="GO:0005975">
    <property type="term" value="P:carbohydrate metabolic process"/>
    <property type="evidence" value="ECO:0007669"/>
    <property type="project" value="InterPro"/>
</dbReference>
<evidence type="ECO:0000256" key="6">
    <source>
        <dbReference type="ARBA" id="ARBA00023027"/>
    </source>
</evidence>
<evidence type="ECO:0000256" key="2">
    <source>
        <dbReference type="ARBA" id="ARBA00010141"/>
    </source>
</evidence>
<dbReference type="GO" id="GO:0016616">
    <property type="term" value="F:oxidoreductase activity, acting on the CH-OH group of donors, NAD or NADP as acceptor"/>
    <property type="evidence" value="ECO:0007669"/>
    <property type="project" value="InterPro"/>
</dbReference>
<evidence type="ECO:0000256" key="9">
    <source>
        <dbReference type="ARBA" id="ARBA00023295"/>
    </source>
</evidence>
<evidence type="ECO:0000256" key="7">
    <source>
        <dbReference type="ARBA" id="ARBA00023211"/>
    </source>
</evidence>
<keyword evidence="4 11" id="KW-0479">Metal-binding</keyword>
<dbReference type="InterPro" id="IPR022616">
    <property type="entry name" value="Glyco_hydro_4_C"/>
</dbReference>
<evidence type="ECO:0000256" key="5">
    <source>
        <dbReference type="ARBA" id="ARBA00022801"/>
    </source>
</evidence>
<feature type="binding site" evidence="11">
    <location>
        <position position="208"/>
    </location>
    <ligand>
        <name>Mn(2+)</name>
        <dbReference type="ChEBI" id="CHEBI:29035"/>
    </ligand>
</feature>